<dbReference type="PANTHER" id="PTHR44068:SF1">
    <property type="entry name" value="HYPOTHETICAL LOC100005854"/>
    <property type="match status" value="1"/>
</dbReference>
<gene>
    <name evidence="4" type="ORF">MAR_036912</name>
</gene>
<dbReference type="InterPro" id="IPR029063">
    <property type="entry name" value="SAM-dependent_MTases_sf"/>
</dbReference>
<proteinExistence type="inferred from homology"/>
<dbReference type="SUPFAM" id="SSF53335">
    <property type="entry name" value="S-adenosyl-L-methionine-dependent methyltransferases"/>
    <property type="match status" value="1"/>
</dbReference>
<keyword evidence="5" id="KW-1185">Reference proteome</keyword>
<organism evidence="4 5">
    <name type="scientific">Mya arenaria</name>
    <name type="common">Soft-shell clam</name>
    <dbReference type="NCBI Taxonomy" id="6604"/>
    <lineage>
        <taxon>Eukaryota</taxon>
        <taxon>Metazoa</taxon>
        <taxon>Spiralia</taxon>
        <taxon>Lophotrochozoa</taxon>
        <taxon>Mollusca</taxon>
        <taxon>Bivalvia</taxon>
        <taxon>Autobranchia</taxon>
        <taxon>Heteroconchia</taxon>
        <taxon>Euheterodonta</taxon>
        <taxon>Imparidentia</taxon>
        <taxon>Neoheterodontei</taxon>
        <taxon>Myida</taxon>
        <taxon>Myoidea</taxon>
        <taxon>Myidae</taxon>
        <taxon>Mya</taxon>
    </lineage>
</organism>
<name>A0ABY7FR64_MYAAR</name>
<evidence type="ECO:0000256" key="2">
    <source>
        <dbReference type="ARBA" id="ARBA00038188"/>
    </source>
</evidence>
<dbReference type="Gene3D" id="3.40.50.150">
    <property type="entry name" value="Vaccinia Virus protein VP39"/>
    <property type="match status" value="1"/>
</dbReference>
<dbReference type="PANTHER" id="PTHR44068">
    <property type="entry name" value="ZGC:194242"/>
    <property type="match status" value="1"/>
</dbReference>
<dbReference type="Pfam" id="PF08241">
    <property type="entry name" value="Methyltransf_11"/>
    <property type="match status" value="1"/>
</dbReference>
<keyword evidence="1" id="KW-0808">Transferase</keyword>
<accession>A0ABY7FR64</accession>
<dbReference type="InterPro" id="IPR013216">
    <property type="entry name" value="Methyltransf_11"/>
</dbReference>
<dbReference type="EMBL" id="CP111024">
    <property type="protein sequence ID" value="WAR23243.1"/>
    <property type="molecule type" value="Genomic_DNA"/>
</dbReference>
<evidence type="ECO:0000313" key="5">
    <source>
        <dbReference type="Proteomes" id="UP001164746"/>
    </source>
</evidence>
<evidence type="ECO:0000313" key="4">
    <source>
        <dbReference type="EMBL" id="WAR23243.1"/>
    </source>
</evidence>
<comment type="similarity">
    <text evidence="2">Belongs to the class I-like SAM-binding methyltransferase superfamily. Erg6/SMT family.</text>
</comment>
<protein>
    <submittedName>
        <fullName evidence="4">YDAC-like protein</fullName>
    </submittedName>
</protein>
<feature type="domain" description="Methyltransferase type 11" evidence="3">
    <location>
        <begin position="53"/>
        <end position="153"/>
    </location>
</feature>
<evidence type="ECO:0000259" key="3">
    <source>
        <dbReference type="Pfam" id="PF08241"/>
    </source>
</evidence>
<reference evidence="4" key="1">
    <citation type="submission" date="2022-11" db="EMBL/GenBank/DDBJ databases">
        <title>Centuries of genome instability and evolution in soft-shell clam transmissible cancer (bioRxiv).</title>
        <authorList>
            <person name="Hart S.F.M."/>
            <person name="Yonemitsu M.A."/>
            <person name="Giersch R.M."/>
            <person name="Beal B.F."/>
            <person name="Arriagada G."/>
            <person name="Davis B.W."/>
            <person name="Ostrander E.A."/>
            <person name="Goff S.P."/>
            <person name="Metzger M.J."/>
        </authorList>
    </citation>
    <scope>NUCLEOTIDE SEQUENCE</scope>
    <source>
        <strain evidence="4">MELC-2E11</strain>
        <tissue evidence="4">Siphon/mantle</tissue>
    </source>
</reference>
<evidence type="ECO:0000256" key="1">
    <source>
        <dbReference type="ARBA" id="ARBA00022679"/>
    </source>
</evidence>
<sequence length="212" mass="24038">MGSVFAKQFSKNLAKPNSGLTGWYIASGLVRTNKVLEVNAARLCKIQPHHDILEVGFGPGLGIREAYTFLKDGTGQIYGIDISPRMVKLATDNMKEEIAVGKVHINLGDVENMPFKDNMFDSIFHTNCYYFWPDIDKSIKELHRVIKHKGPIVTTLNLSRLNQLDKKNLMQYGIYDPDRYMSALQRNGFENVHMKDITDTITFQAIIATARK</sequence>
<dbReference type="CDD" id="cd02440">
    <property type="entry name" value="AdoMet_MTases"/>
    <property type="match status" value="1"/>
</dbReference>
<dbReference type="InterPro" id="IPR050447">
    <property type="entry name" value="Erg6_SMT_methyltransf"/>
</dbReference>
<dbReference type="Proteomes" id="UP001164746">
    <property type="component" value="Chromosome 13"/>
</dbReference>